<evidence type="ECO:0000256" key="3">
    <source>
        <dbReference type="ARBA" id="ARBA00022527"/>
    </source>
</evidence>
<keyword evidence="10" id="KW-0547">Nucleotide-binding</keyword>
<dbReference type="FunFam" id="3.80.10.10:FF:000298">
    <property type="entry name" value="Putative LRR receptor-like serine/threonine-protein kinase"/>
    <property type="match status" value="1"/>
</dbReference>
<feature type="chain" id="PRO_5025685710" description="non-specific serine/threonine protein kinase" evidence="20">
    <location>
        <begin position="29"/>
        <end position="996"/>
    </location>
</feature>
<evidence type="ECO:0000256" key="12">
    <source>
        <dbReference type="ARBA" id="ARBA00022840"/>
    </source>
</evidence>
<dbReference type="Pfam" id="PF00560">
    <property type="entry name" value="LRR_1"/>
    <property type="match status" value="1"/>
</dbReference>
<organism evidence="22 23">
    <name type="scientific">Microthlaspi erraticum</name>
    <dbReference type="NCBI Taxonomy" id="1685480"/>
    <lineage>
        <taxon>Eukaryota</taxon>
        <taxon>Viridiplantae</taxon>
        <taxon>Streptophyta</taxon>
        <taxon>Embryophyta</taxon>
        <taxon>Tracheophyta</taxon>
        <taxon>Spermatophyta</taxon>
        <taxon>Magnoliopsida</taxon>
        <taxon>eudicotyledons</taxon>
        <taxon>Gunneridae</taxon>
        <taxon>Pentapetalae</taxon>
        <taxon>rosids</taxon>
        <taxon>malvids</taxon>
        <taxon>Brassicales</taxon>
        <taxon>Brassicaceae</taxon>
        <taxon>Coluteocarpeae</taxon>
        <taxon>Microthlaspi</taxon>
    </lineage>
</organism>
<keyword evidence="14 19" id="KW-0472">Membrane</keyword>
<dbReference type="PANTHER" id="PTHR48006:SF33">
    <property type="entry name" value="LEUCINE-RICH REPEAT TRANSMEMBRANE PROTEIN KINASE"/>
    <property type="match status" value="1"/>
</dbReference>
<dbReference type="FunFam" id="2.60.120.430:FF:000002">
    <property type="entry name" value="Leucine-rich repeat receptor-like protein kinase"/>
    <property type="match status" value="1"/>
</dbReference>
<evidence type="ECO:0000256" key="19">
    <source>
        <dbReference type="SAM" id="Phobius"/>
    </source>
</evidence>
<dbReference type="GO" id="GO:0005886">
    <property type="term" value="C:plasma membrane"/>
    <property type="evidence" value="ECO:0007669"/>
    <property type="project" value="TreeGrafter"/>
</dbReference>
<dbReference type="InterPro" id="IPR032675">
    <property type="entry name" value="LRR_dom_sf"/>
</dbReference>
<evidence type="ECO:0000256" key="10">
    <source>
        <dbReference type="ARBA" id="ARBA00022741"/>
    </source>
</evidence>
<dbReference type="Pfam" id="PF11721">
    <property type="entry name" value="Malectin"/>
    <property type="match status" value="1"/>
</dbReference>
<evidence type="ECO:0000256" key="14">
    <source>
        <dbReference type="ARBA" id="ARBA00023136"/>
    </source>
</evidence>
<keyword evidence="9" id="KW-0677">Repeat</keyword>
<protein>
    <recommendedName>
        <fullName evidence="2">non-specific serine/threonine protein kinase</fullName>
        <ecNumber evidence="2">2.7.11.1</ecNumber>
    </recommendedName>
</protein>
<keyword evidence="3" id="KW-0723">Serine/threonine-protein kinase</keyword>
<evidence type="ECO:0000256" key="6">
    <source>
        <dbReference type="ARBA" id="ARBA00022679"/>
    </source>
</evidence>
<dbReference type="SUPFAM" id="SSF52058">
    <property type="entry name" value="L domain-like"/>
    <property type="match status" value="1"/>
</dbReference>
<evidence type="ECO:0000256" key="4">
    <source>
        <dbReference type="ARBA" id="ARBA00022553"/>
    </source>
</evidence>
<gene>
    <name evidence="22" type="ORF">MERR_LOCUS20103</name>
</gene>
<comment type="catalytic activity">
    <reaction evidence="17">
        <text>L-threonyl-[protein] + ATP = O-phospho-L-threonyl-[protein] + ADP + H(+)</text>
        <dbReference type="Rhea" id="RHEA:46608"/>
        <dbReference type="Rhea" id="RHEA-COMP:11060"/>
        <dbReference type="Rhea" id="RHEA-COMP:11605"/>
        <dbReference type="ChEBI" id="CHEBI:15378"/>
        <dbReference type="ChEBI" id="CHEBI:30013"/>
        <dbReference type="ChEBI" id="CHEBI:30616"/>
        <dbReference type="ChEBI" id="CHEBI:61977"/>
        <dbReference type="ChEBI" id="CHEBI:456216"/>
        <dbReference type="EC" id="2.7.11.1"/>
    </reaction>
</comment>
<sequence length="996" mass="110050">MLRLRRSLCLVLTFWFVCISGSVQFVRAQNQTGTTTHPGDARALNTIFKAWNITAMPSWNISGELCSGDAVNDAVTLESIDHNPFIKCNCYFENGTVCRIVALKVQAMDIKGSIPEELWTLVYMTSLNLNKNFLTGPLSPSIGNLNLMQWMTFGVNALSGPVPKEIGLLTDLRSLALDMNSFSGSLPAEIGKCTRLRKMQCFSRCTKIDETHVYDSYIASSGLTGEIPSSFANLVELEEAWINDIQLTGQIPEFIGKWTKLSALRLLGTNLSGPIPSSFANLISLTELRLGDISNSNSSLEFIRDMKSLGVLVLRNNHLIGSIPSNFGEYVHLRQLDLSFNNLTGEIPASLFSSSQLTHLFLGNNKLSGSLPTQKSSSLVNIDVSYNDLAGRLPSWVSLPNLQLNLIANHFTLGGSDRRVFPGLNCLQKNFRCNRGKGVYFNFSVNCGGPEMRSRSGALYEKDEEALGPASFFVSKALRWAVSHVGLSIGSNSNQSIAFSTTQFANTSDSELFQSARLSPSSLKYYGLGLENGGYTVTVQFSEIQIQSSRTWRSLGSRVFDIYVQGELVEKDFNIRRTPNRVVQRAYKANVSENYLEIHLFWAGKGTCCVPLQGTYGPLVSAISATPGAGMIISILVFALILVIRRKRKRAANEEVLLSLDVKPYTFSCSELKTATQDFDPSNKLGEGGFGPVYKGKLNGGREIAVKQLSVASRQGKDQFLAEIATISAVQHRNLVKLYGCCIEDDQRSLVYEYLSNKSLDQALFKENSLQLNWSDRFGICLGVAKGLAYLHEESRLRIVHRDVKASNILLDSDLIPKISDFGLAKLYDDKKTHISSRVAGTIGYLSPEYAMLGHLTEKTDVFAFGILALEIVSGRPNSSQDLNDDEKYLLESAWSLHQRNSDVELVDPDLTLFDEEEVKRVMGVAFLCTQTEHTIRPTMSRVVGMLIGNVEVNEANAEPGYYASERTFENAMSFVETRNHSTTIPLKINDANGAF</sequence>
<reference evidence="22" key="1">
    <citation type="submission" date="2020-01" db="EMBL/GenBank/DDBJ databases">
        <authorList>
            <person name="Mishra B."/>
        </authorList>
    </citation>
    <scope>NUCLEOTIDE SEQUENCE [LARGE SCALE GENOMIC DNA]</scope>
</reference>
<evidence type="ECO:0000256" key="16">
    <source>
        <dbReference type="ARBA" id="ARBA00023180"/>
    </source>
</evidence>
<keyword evidence="13 19" id="KW-1133">Transmembrane helix</keyword>
<evidence type="ECO:0000256" key="17">
    <source>
        <dbReference type="ARBA" id="ARBA00047899"/>
    </source>
</evidence>
<dbReference type="FunFam" id="3.30.200.20:FF:000140">
    <property type="entry name" value="Leucine-rich repeat receptor-like protein kinase"/>
    <property type="match status" value="1"/>
</dbReference>
<dbReference type="GO" id="GO:0005524">
    <property type="term" value="F:ATP binding"/>
    <property type="evidence" value="ECO:0007669"/>
    <property type="project" value="UniProtKB-KW"/>
</dbReference>
<dbReference type="PROSITE" id="PS00108">
    <property type="entry name" value="PROTEIN_KINASE_ST"/>
    <property type="match status" value="1"/>
</dbReference>
<comment type="catalytic activity">
    <reaction evidence="18">
        <text>L-seryl-[protein] + ATP = O-phospho-L-seryl-[protein] + ADP + H(+)</text>
        <dbReference type="Rhea" id="RHEA:17989"/>
        <dbReference type="Rhea" id="RHEA-COMP:9863"/>
        <dbReference type="Rhea" id="RHEA-COMP:11604"/>
        <dbReference type="ChEBI" id="CHEBI:15378"/>
        <dbReference type="ChEBI" id="CHEBI:29999"/>
        <dbReference type="ChEBI" id="CHEBI:30616"/>
        <dbReference type="ChEBI" id="CHEBI:83421"/>
        <dbReference type="ChEBI" id="CHEBI:456216"/>
        <dbReference type="EC" id="2.7.11.1"/>
    </reaction>
</comment>
<dbReference type="AlphaFoldDB" id="A0A6D2J052"/>
<keyword evidence="11" id="KW-0418">Kinase</keyword>
<dbReference type="InterPro" id="IPR021720">
    <property type="entry name" value="Malectin_dom"/>
</dbReference>
<dbReference type="Pfam" id="PF07714">
    <property type="entry name" value="PK_Tyr_Ser-Thr"/>
    <property type="match status" value="1"/>
</dbReference>
<dbReference type="Gene3D" id="1.10.510.10">
    <property type="entry name" value="Transferase(Phosphotransferase) domain 1"/>
    <property type="match status" value="1"/>
</dbReference>
<evidence type="ECO:0000256" key="8">
    <source>
        <dbReference type="ARBA" id="ARBA00022729"/>
    </source>
</evidence>
<evidence type="ECO:0000256" key="15">
    <source>
        <dbReference type="ARBA" id="ARBA00023170"/>
    </source>
</evidence>
<dbReference type="Gene3D" id="2.60.120.430">
    <property type="entry name" value="Galactose-binding lectin"/>
    <property type="match status" value="1"/>
</dbReference>
<dbReference type="InterPro" id="IPR051824">
    <property type="entry name" value="LRR_Rcpt-Like_S/T_Kinase"/>
</dbReference>
<name>A0A6D2J052_9BRAS</name>
<dbReference type="InterPro" id="IPR000719">
    <property type="entry name" value="Prot_kinase_dom"/>
</dbReference>
<dbReference type="FunFam" id="1.10.510.10:FF:000044">
    <property type="entry name" value="Putative LRR receptor-like serine/threonine-protein kinase"/>
    <property type="match status" value="1"/>
</dbReference>
<keyword evidence="5" id="KW-0433">Leucine-rich repeat</keyword>
<feature type="transmembrane region" description="Helical" evidence="19">
    <location>
        <begin position="619"/>
        <end position="644"/>
    </location>
</feature>
<dbReference type="InterPro" id="IPR001611">
    <property type="entry name" value="Leu-rich_rpt"/>
</dbReference>
<comment type="caution">
    <text evidence="22">The sequence shown here is derived from an EMBL/GenBank/DDBJ whole genome shotgun (WGS) entry which is preliminary data.</text>
</comment>
<feature type="domain" description="Protein kinase" evidence="21">
    <location>
        <begin position="679"/>
        <end position="953"/>
    </location>
</feature>
<evidence type="ECO:0000256" key="9">
    <source>
        <dbReference type="ARBA" id="ARBA00022737"/>
    </source>
</evidence>
<evidence type="ECO:0000256" key="20">
    <source>
        <dbReference type="SAM" id="SignalP"/>
    </source>
</evidence>
<dbReference type="OrthoDB" id="663146at2759"/>
<dbReference type="InterPro" id="IPR008271">
    <property type="entry name" value="Ser/Thr_kinase_AS"/>
</dbReference>
<dbReference type="PANTHER" id="PTHR48006">
    <property type="entry name" value="LEUCINE-RICH REPEAT-CONTAINING PROTEIN DDB_G0281931-RELATED"/>
    <property type="match status" value="1"/>
</dbReference>
<comment type="subcellular location">
    <subcellularLocation>
        <location evidence="1">Membrane</location>
        <topology evidence="1">Single-pass type I membrane protein</topology>
    </subcellularLocation>
</comment>
<evidence type="ECO:0000256" key="13">
    <source>
        <dbReference type="ARBA" id="ARBA00022989"/>
    </source>
</evidence>
<keyword evidence="8 20" id="KW-0732">Signal</keyword>
<evidence type="ECO:0000256" key="11">
    <source>
        <dbReference type="ARBA" id="ARBA00022777"/>
    </source>
</evidence>
<dbReference type="InterPro" id="IPR011009">
    <property type="entry name" value="Kinase-like_dom_sf"/>
</dbReference>
<keyword evidence="4" id="KW-0597">Phosphoprotein</keyword>
<evidence type="ECO:0000313" key="22">
    <source>
        <dbReference type="EMBL" id="CAA7032868.1"/>
    </source>
</evidence>
<evidence type="ECO:0000256" key="2">
    <source>
        <dbReference type="ARBA" id="ARBA00012513"/>
    </source>
</evidence>
<dbReference type="SUPFAM" id="SSF56112">
    <property type="entry name" value="Protein kinase-like (PK-like)"/>
    <property type="match status" value="1"/>
</dbReference>
<evidence type="ECO:0000256" key="5">
    <source>
        <dbReference type="ARBA" id="ARBA00022614"/>
    </source>
</evidence>
<dbReference type="Proteomes" id="UP000467841">
    <property type="component" value="Unassembled WGS sequence"/>
</dbReference>
<keyword evidence="12" id="KW-0067">ATP-binding</keyword>
<dbReference type="InterPro" id="IPR001245">
    <property type="entry name" value="Ser-Thr/Tyr_kinase_cat_dom"/>
</dbReference>
<dbReference type="PROSITE" id="PS50011">
    <property type="entry name" value="PROTEIN_KINASE_DOM"/>
    <property type="match status" value="1"/>
</dbReference>
<dbReference type="CDD" id="cd14066">
    <property type="entry name" value="STKc_IRAK"/>
    <property type="match status" value="1"/>
</dbReference>
<evidence type="ECO:0000313" key="23">
    <source>
        <dbReference type="Proteomes" id="UP000467841"/>
    </source>
</evidence>
<evidence type="ECO:0000259" key="21">
    <source>
        <dbReference type="PROSITE" id="PS50011"/>
    </source>
</evidence>
<evidence type="ECO:0000256" key="18">
    <source>
        <dbReference type="ARBA" id="ARBA00048679"/>
    </source>
</evidence>
<evidence type="ECO:0000256" key="1">
    <source>
        <dbReference type="ARBA" id="ARBA00004479"/>
    </source>
</evidence>
<keyword evidence="23" id="KW-1185">Reference proteome</keyword>
<dbReference type="SMART" id="SM00220">
    <property type="entry name" value="S_TKc"/>
    <property type="match status" value="1"/>
</dbReference>
<keyword evidence="7 19" id="KW-0812">Transmembrane</keyword>
<evidence type="ECO:0000256" key="7">
    <source>
        <dbReference type="ARBA" id="ARBA00022692"/>
    </source>
</evidence>
<keyword evidence="16" id="KW-0325">Glycoprotein</keyword>
<keyword evidence="6" id="KW-0808">Transferase</keyword>
<proteinExistence type="predicted"/>
<keyword evidence="15" id="KW-0675">Receptor</keyword>
<dbReference type="EC" id="2.7.11.1" evidence="2"/>
<dbReference type="Gene3D" id="3.30.200.20">
    <property type="entry name" value="Phosphorylase Kinase, domain 1"/>
    <property type="match status" value="1"/>
</dbReference>
<dbReference type="EMBL" id="CACVBM020001129">
    <property type="protein sequence ID" value="CAA7032868.1"/>
    <property type="molecule type" value="Genomic_DNA"/>
</dbReference>
<accession>A0A6D2J052</accession>
<dbReference type="Gene3D" id="3.80.10.10">
    <property type="entry name" value="Ribonuclease Inhibitor"/>
    <property type="match status" value="2"/>
</dbReference>
<feature type="signal peptide" evidence="20">
    <location>
        <begin position="1"/>
        <end position="28"/>
    </location>
</feature>
<dbReference type="GO" id="GO:0004674">
    <property type="term" value="F:protein serine/threonine kinase activity"/>
    <property type="evidence" value="ECO:0007669"/>
    <property type="project" value="UniProtKB-KW"/>
</dbReference>